<dbReference type="EMBL" id="JANPWB010000012">
    <property type="protein sequence ID" value="KAJ1113203.1"/>
    <property type="molecule type" value="Genomic_DNA"/>
</dbReference>
<evidence type="ECO:0000313" key="2">
    <source>
        <dbReference type="Proteomes" id="UP001066276"/>
    </source>
</evidence>
<comment type="caution">
    <text evidence="1">The sequence shown here is derived from an EMBL/GenBank/DDBJ whole genome shotgun (WGS) entry which is preliminary data.</text>
</comment>
<accession>A0AAV7NJ34</accession>
<organism evidence="1 2">
    <name type="scientific">Pleurodeles waltl</name>
    <name type="common">Iberian ribbed newt</name>
    <dbReference type="NCBI Taxonomy" id="8319"/>
    <lineage>
        <taxon>Eukaryota</taxon>
        <taxon>Metazoa</taxon>
        <taxon>Chordata</taxon>
        <taxon>Craniata</taxon>
        <taxon>Vertebrata</taxon>
        <taxon>Euteleostomi</taxon>
        <taxon>Amphibia</taxon>
        <taxon>Batrachia</taxon>
        <taxon>Caudata</taxon>
        <taxon>Salamandroidea</taxon>
        <taxon>Salamandridae</taxon>
        <taxon>Pleurodelinae</taxon>
        <taxon>Pleurodeles</taxon>
    </lineage>
</organism>
<reference evidence="1" key="1">
    <citation type="journal article" date="2022" name="bioRxiv">
        <title>Sequencing and chromosome-scale assembly of the giantPleurodeles waltlgenome.</title>
        <authorList>
            <person name="Brown T."/>
            <person name="Elewa A."/>
            <person name="Iarovenko S."/>
            <person name="Subramanian E."/>
            <person name="Araus A.J."/>
            <person name="Petzold A."/>
            <person name="Susuki M."/>
            <person name="Suzuki K.-i.T."/>
            <person name="Hayashi T."/>
            <person name="Toyoda A."/>
            <person name="Oliveira C."/>
            <person name="Osipova E."/>
            <person name="Leigh N.D."/>
            <person name="Simon A."/>
            <person name="Yun M.H."/>
        </authorList>
    </citation>
    <scope>NUCLEOTIDE SEQUENCE</scope>
    <source>
        <strain evidence="1">20211129_DDA</strain>
        <tissue evidence="1">Liver</tissue>
    </source>
</reference>
<dbReference type="AlphaFoldDB" id="A0AAV7NJ34"/>
<protein>
    <submittedName>
        <fullName evidence="1">Uncharacterized protein</fullName>
    </submittedName>
</protein>
<sequence length="80" mass="8945">MQRTCLCAFQLEIDSGGLLRGQPARDSSSLRDQRWNCLASLHKREQGVRVHSLSVGDFPDDSVATNAYLSNLDIENRLLV</sequence>
<proteinExistence type="predicted"/>
<keyword evidence="2" id="KW-1185">Reference proteome</keyword>
<name>A0AAV7NJ34_PLEWA</name>
<dbReference type="Proteomes" id="UP001066276">
    <property type="component" value="Chromosome 8"/>
</dbReference>
<evidence type="ECO:0000313" key="1">
    <source>
        <dbReference type="EMBL" id="KAJ1113203.1"/>
    </source>
</evidence>
<gene>
    <name evidence="1" type="ORF">NDU88_001458</name>
</gene>